<sequence length="392" mass="42490">MNIRPIETEAELQPIRHMAGHIYGTNTGRLFLEYMTTGPGDRVEGRLRLNDDAVGLLQFDVVGTFNGQYLNFDGQLKQNKAEGGIEEENVVVSLQANLQLNDGGAFGGRWETSVGNAGTMQLFPHDHIEKTSLPYEQALGLRLHIHNRQLGVVRLAFGDIKRLIEFLQEKLPGSTVLVNHSALGNSEKEAGQTTLAPEFLASAAELGILQQMRLDARSQGPDGLDRTVTIELGRYEKNEIRVAGGDEVWVTGVLEAVNAQLADKQSKVATLYRKHGSLLNTGVFLALLIWLPGVPGVVNRLYVTVIAMIAMLVLLRVHQTTVPLAQIRLAQAQRSFLDEVWPGLATGVLTALALGVATTLLAFVDADSLFSGLSKLLRLISGSEGETGGAVE</sequence>
<organism evidence="2 3">
    <name type="scientific">Loktanella salsilacus</name>
    <dbReference type="NCBI Taxonomy" id="195913"/>
    <lineage>
        <taxon>Bacteria</taxon>
        <taxon>Pseudomonadati</taxon>
        <taxon>Pseudomonadota</taxon>
        <taxon>Alphaproteobacteria</taxon>
        <taxon>Rhodobacterales</taxon>
        <taxon>Roseobacteraceae</taxon>
        <taxon>Loktanella</taxon>
    </lineage>
</organism>
<feature type="transmembrane region" description="Helical" evidence="1">
    <location>
        <begin position="277"/>
        <end position="295"/>
    </location>
</feature>
<keyword evidence="3" id="KW-1185">Reference proteome</keyword>
<dbReference type="AlphaFoldDB" id="A0A1I4HX49"/>
<proteinExistence type="predicted"/>
<dbReference type="EMBL" id="FOTF01000020">
    <property type="protein sequence ID" value="SFL46357.1"/>
    <property type="molecule type" value="Genomic_DNA"/>
</dbReference>
<evidence type="ECO:0000313" key="3">
    <source>
        <dbReference type="Proteomes" id="UP000199550"/>
    </source>
</evidence>
<keyword evidence="1" id="KW-0472">Membrane</keyword>
<protein>
    <submittedName>
        <fullName evidence="2">Uncharacterized protein</fullName>
    </submittedName>
</protein>
<gene>
    <name evidence="2" type="ORF">SAMN04488004_12041</name>
</gene>
<accession>A0A1I4HX49</accession>
<feature type="transmembrane region" description="Helical" evidence="1">
    <location>
        <begin position="340"/>
        <end position="364"/>
    </location>
</feature>
<keyword evidence="1" id="KW-1133">Transmembrane helix</keyword>
<evidence type="ECO:0000313" key="2">
    <source>
        <dbReference type="EMBL" id="SFL46357.1"/>
    </source>
</evidence>
<evidence type="ECO:0000256" key="1">
    <source>
        <dbReference type="SAM" id="Phobius"/>
    </source>
</evidence>
<keyword evidence="1" id="KW-0812">Transmembrane</keyword>
<feature type="transmembrane region" description="Helical" evidence="1">
    <location>
        <begin position="301"/>
        <end position="319"/>
    </location>
</feature>
<dbReference type="Proteomes" id="UP000199550">
    <property type="component" value="Unassembled WGS sequence"/>
</dbReference>
<reference evidence="2 3" key="1">
    <citation type="submission" date="2016-10" db="EMBL/GenBank/DDBJ databases">
        <authorList>
            <person name="de Groot N.N."/>
        </authorList>
    </citation>
    <scope>NUCLEOTIDE SEQUENCE [LARGE SCALE GENOMIC DNA]</scope>
    <source>
        <strain evidence="2 3">DSM 16199</strain>
    </source>
</reference>
<name>A0A1I4HX49_9RHOB</name>